<dbReference type="Gene3D" id="3.30.365.10">
    <property type="entry name" value="Aldehyde oxidase/xanthine dehydrogenase, molybdopterin binding domain"/>
    <property type="match status" value="4"/>
</dbReference>
<dbReference type="PIRSF" id="PIRSF036389">
    <property type="entry name" value="IOR_B"/>
    <property type="match status" value="1"/>
</dbReference>
<evidence type="ECO:0000313" key="3">
    <source>
        <dbReference type="EMBL" id="SMO42319.1"/>
    </source>
</evidence>
<keyword evidence="1" id="KW-0812">Transmembrane</keyword>
<dbReference type="SUPFAM" id="SSF56003">
    <property type="entry name" value="Molybdenum cofactor-binding domain"/>
    <property type="match status" value="2"/>
</dbReference>
<dbReference type="OrthoDB" id="9767994at2"/>
<feature type="domain" description="Aldehyde oxidase/xanthine dehydrogenase a/b hammerhead" evidence="2">
    <location>
        <begin position="237"/>
        <end position="315"/>
    </location>
</feature>
<dbReference type="Gene3D" id="3.90.1170.50">
    <property type="entry name" value="Aldehyde oxidase/xanthine dehydrogenase, a/b hammerhead"/>
    <property type="match status" value="1"/>
</dbReference>
<dbReference type="InterPro" id="IPR046867">
    <property type="entry name" value="AldOxase/xan_DH_MoCoBD2"/>
</dbReference>
<proteinExistence type="predicted"/>
<dbReference type="SMART" id="SM01008">
    <property type="entry name" value="Ald_Xan_dh_C"/>
    <property type="match status" value="1"/>
</dbReference>
<dbReference type="GO" id="GO:0016491">
    <property type="term" value="F:oxidoreductase activity"/>
    <property type="evidence" value="ECO:0007669"/>
    <property type="project" value="InterPro"/>
</dbReference>
<dbReference type="Pfam" id="PF20256">
    <property type="entry name" value="MoCoBD_2"/>
    <property type="match status" value="1"/>
</dbReference>
<gene>
    <name evidence="3" type="ORF">SAMN06265173_102149</name>
</gene>
<name>A0A521B5F9_9RHOB</name>
<evidence type="ECO:0000259" key="2">
    <source>
        <dbReference type="SMART" id="SM01008"/>
    </source>
</evidence>
<dbReference type="Pfam" id="PF02738">
    <property type="entry name" value="MoCoBD_1"/>
    <property type="match status" value="1"/>
</dbReference>
<dbReference type="PANTHER" id="PTHR47495">
    <property type="entry name" value="ALDEHYDE DEHYDROGENASE"/>
    <property type="match status" value="1"/>
</dbReference>
<organism evidence="3 4">
    <name type="scientific">Thalassovita litoralis</name>
    <dbReference type="NCBI Taxonomy" id="1010611"/>
    <lineage>
        <taxon>Bacteria</taxon>
        <taxon>Pseudomonadati</taxon>
        <taxon>Pseudomonadota</taxon>
        <taxon>Alphaproteobacteria</taxon>
        <taxon>Rhodobacterales</taxon>
        <taxon>Roseobacteraceae</taxon>
        <taxon>Thalassovita</taxon>
    </lineage>
</organism>
<keyword evidence="4" id="KW-1185">Reference proteome</keyword>
<dbReference type="PROSITE" id="PS51318">
    <property type="entry name" value="TAT"/>
    <property type="match status" value="1"/>
</dbReference>
<dbReference type="InterPro" id="IPR006311">
    <property type="entry name" value="TAT_signal"/>
</dbReference>
<reference evidence="3 4" key="1">
    <citation type="submission" date="2017-05" db="EMBL/GenBank/DDBJ databases">
        <authorList>
            <person name="Varghese N."/>
            <person name="Submissions S."/>
        </authorList>
    </citation>
    <scope>NUCLEOTIDE SEQUENCE [LARGE SCALE GENOMIC DNA]</scope>
    <source>
        <strain evidence="3 4">DSM 29506</strain>
    </source>
</reference>
<dbReference type="PANTHER" id="PTHR47495:SF2">
    <property type="entry name" value="ALDEHYDE DEHYDROGENASE"/>
    <property type="match status" value="1"/>
</dbReference>
<dbReference type="RefSeq" id="WP_142491911.1">
    <property type="nucleotide sequence ID" value="NZ_FXTO01000002.1"/>
</dbReference>
<dbReference type="EMBL" id="FXTO01000002">
    <property type="protein sequence ID" value="SMO42319.1"/>
    <property type="molecule type" value="Genomic_DNA"/>
</dbReference>
<evidence type="ECO:0000313" key="4">
    <source>
        <dbReference type="Proteomes" id="UP000316030"/>
    </source>
</evidence>
<dbReference type="InterPro" id="IPR037165">
    <property type="entry name" value="AldOxase/xan_DH_Mopterin-bd_sf"/>
</dbReference>
<sequence>MTSLKKIARRSFLIGSAAIVGGVAFGVYKIRETPPNPLKPGTGQAVLNPYVLIDGNGVSIITPRAEMGQGVHTTLAALVAEELDIDMADITTRHGPPAQAYFNQAVLASALPFKEYAMSDFQHDLAGAIGQAGKLLSVQITGGSTSVVDAYEKMRHAGASAREALKLAAAARLGIAPDRLRTESGHVIAPDGTRISYVDLAPEAAQFDPPQVALRPRSAWKQLGRSVPRVDMVEKSTGTATFGIDIRVPGMKFAALRLNPYLGGAMRGFDAGAAKTMPGVEAVYDLGDGIAVVARNTWLAMQAADAVQVDWGPSPHPASMAAIDAALDRAFDAGANSTMRDDGDAETLPAGATEITAEYRLPYLAHATMEPMNATALYEDNSLTVWAGNQSPIVLQKKCAKIAGLSPDAVTVHTTLLGGGFGRRGEVDYAQYTTRLAVQMKGTPVQLTWSREQDMTHDFYRPGAVARFRGAVKDGKAVLLDGQIATQSTTVQAGGRMLGLPMGGPDKALVEGAFDQPYRIPNYRIRGYVADLDLPVGFWRSVGASYNGFLHDSFIDELAHAAGRDPLEFRLDMMRDEDPHSAATLEAVRDMSGWTGKTPDGVGRGVAYTWSFGTPVAEVIEVLDENGTIRIANAWIAADVGVALDPAIIQAQMESALIYGLSAAVHGQITFENGAAEQQNFPDYDALRLHNTPRIETRILQNKPHISGIGEPGTPPSKPALANALFDLTGKRARTLPLAGQFPLLT</sequence>
<accession>A0A521B5F9</accession>
<dbReference type="InterPro" id="IPR012368">
    <property type="entry name" value="OxRdtase_Mopterin-bd_su_IorB"/>
</dbReference>
<keyword evidence="1" id="KW-0472">Membrane</keyword>
<dbReference type="InterPro" id="IPR000674">
    <property type="entry name" value="Ald_Oxase/Xan_DH_a/b"/>
</dbReference>
<dbReference type="Proteomes" id="UP000316030">
    <property type="component" value="Unassembled WGS sequence"/>
</dbReference>
<dbReference type="InterPro" id="IPR008274">
    <property type="entry name" value="AldOxase/xan_DH_MoCoBD1"/>
</dbReference>
<dbReference type="AlphaFoldDB" id="A0A521B5F9"/>
<evidence type="ECO:0000256" key="1">
    <source>
        <dbReference type="SAM" id="Phobius"/>
    </source>
</evidence>
<protein>
    <submittedName>
        <fullName evidence="3">Isoquinoline 1-oxidoreductase, beta subunit</fullName>
    </submittedName>
</protein>
<dbReference type="InterPro" id="IPR052516">
    <property type="entry name" value="N-heterocyclic_Hydroxylase"/>
</dbReference>
<keyword evidence="1" id="KW-1133">Transmembrane helix</keyword>
<feature type="transmembrane region" description="Helical" evidence="1">
    <location>
        <begin position="12"/>
        <end position="30"/>
    </location>
</feature>